<dbReference type="Proteomes" id="UP000826540">
    <property type="component" value="Chromosome"/>
</dbReference>
<keyword evidence="1" id="KW-0645">Protease</keyword>
<accession>A0ABX8X0M8</accession>
<evidence type="ECO:0000313" key="1">
    <source>
        <dbReference type="EMBL" id="QYX32217.1"/>
    </source>
</evidence>
<protein>
    <submittedName>
        <fullName evidence="1">Aspartyl protease</fullName>
    </submittedName>
</protein>
<organism evidence="1 2">
    <name type="scientific">Sphaerospermopsis torques-reginae ITEP-024</name>
    <dbReference type="NCBI Taxonomy" id="984208"/>
    <lineage>
        <taxon>Bacteria</taxon>
        <taxon>Bacillati</taxon>
        <taxon>Cyanobacteriota</taxon>
        <taxon>Cyanophyceae</taxon>
        <taxon>Nostocales</taxon>
        <taxon>Aphanizomenonaceae</taxon>
        <taxon>Sphaerospermopsis</taxon>
        <taxon>Sphaerospermopsis torques-reginae</taxon>
    </lineage>
</organism>
<proteinExistence type="predicted"/>
<dbReference type="RefSeq" id="WP_220610152.1">
    <property type="nucleotide sequence ID" value="NZ_CP080598.1"/>
</dbReference>
<keyword evidence="1" id="KW-0378">Hydrolase</keyword>
<name>A0ABX8X0M8_9CYAN</name>
<keyword evidence="2" id="KW-1185">Reference proteome</keyword>
<reference evidence="1 2" key="1">
    <citation type="journal article" date="2022" name="J. Am. Chem. Soc.">
        <title>Biosynthesis of Guanitoxin Enables Global Environmental Detection in Freshwater Cyanobacteria.</title>
        <authorList>
            <person name="Lima S.T."/>
            <person name="Fallon T.R."/>
            <person name="Cordoza J.L."/>
            <person name="Chekan J.R."/>
            <person name="Delbaje E."/>
            <person name="Hopiavuori A.R."/>
            <person name="Alvarenga D.O."/>
            <person name="Wood S.M."/>
            <person name="Luhavaya H."/>
            <person name="Baumgartner J.T."/>
            <person name="Dorr F.A."/>
            <person name="Etchegaray A."/>
            <person name="Pinto E."/>
            <person name="McKinnie S.M.K."/>
            <person name="Fiore M.F."/>
            <person name="Moore B.S."/>
        </authorList>
    </citation>
    <scope>NUCLEOTIDE SEQUENCE [LARGE SCALE GENOMIC DNA]</scope>
    <source>
        <strain evidence="1 2">ITEP-024</strain>
    </source>
</reference>
<evidence type="ECO:0000313" key="2">
    <source>
        <dbReference type="Proteomes" id="UP000826540"/>
    </source>
</evidence>
<dbReference type="EMBL" id="CP080598">
    <property type="protein sequence ID" value="QYX32217.1"/>
    <property type="molecule type" value="Genomic_DNA"/>
</dbReference>
<dbReference type="GO" id="GO:0006508">
    <property type="term" value="P:proteolysis"/>
    <property type="evidence" value="ECO:0007669"/>
    <property type="project" value="UniProtKB-KW"/>
</dbReference>
<dbReference type="GO" id="GO:0008233">
    <property type="term" value="F:peptidase activity"/>
    <property type="evidence" value="ECO:0007669"/>
    <property type="project" value="UniProtKB-KW"/>
</dbReference>
<gene>
    <name evidence="1" type="ORF">K2F26_02040</name>
</gene>
<sequence>MGIGSFGDNGELWLEIQLVATNSEVFSVEAFLDTGFTGGWLAINSQDLAVLEWPRIAAQIEMRTARGEDYFDLYEGRVIVDETELIIPVHVGDDIPDTLMGSAWLDIMELFINKSKSIFTLNKVE</sequence>